<dbReference type="OMA" id="NDYIQNV"/>
<comment type="caution">
    <text evidence="1">The sequence shown here is derived from an EMBL/GenBank/DDBJ whole genome shotgun (WGS) entry which is preliminary data.</text>
</comment>
<dbReference type="OrthoDB" id="4046837at2759"/>
<keyword evidence="2" id="KW-1185">Reference proteome</keyword>
<evidence type="ECO:0000313" key="2">
    <source>
        <dbReference type="Proteomes" id="UP000449547"/>
    </source>
</evidence>
<dbReference type="AlphaFoldDB" id="A0A642UVZ2"/>
<organism evidence="1 2">
    <name type="scientific">Diutina rugosa</name>
    <name type="common">Yeast</name>
    <name type="synonym">Candida rugosa</name>
    <dbReference type="NCBI Taxonomy" id="5481"/>
    <lineage>
        <taxon>Eukaryota</taxon>
        <taxon>Fungi</taxon>
        <taxon>Dikarya</taxon>
        <taxon>Ascomycota</taxon>
        <taxon>Saccharomycotina</taxon>
        <taxon>Pichiomycetes</taxon>
        <taxon>Debaryomycetaceae</taxon>
        <taxon>Diutina</taxon>
    </lineage>
</organism>
<name>A0A642UVZ2_DIURU</name>
<dbReference type="Proteomes" id="UP000449547">
    <property type="component" value="Unassembled WGS sequence"/>
</dbReference>
<evidence type="ECO:0000313" key="1">
    <source>
        <dbReference type="EMBL" id="KAA8906374.1"/>
    </source>
</evidence>
<dbReference type="RefSeq" id="XP_034014135.1">
    <property type="nucleotide sequence ID" value="XM_034153621.1"/>
</dbReference>
<dbReference type="EMBL" id="SWFT01000035">
    <property type="protein sequence ID" value="KAA8906374.1"/>
    <property type="molecule type" value="Genomic_DNA"/>
</dbReference>
<protein>
    <submittedName>
        <fullName evidence="1">Uncharacterized protein</fullName>
    </submittedName>
</protein>
<gene>
    <name evidence="1" type="ORF">DIURU_001112</name>
</gene>
<dbReference type="VEuPathDB" id="FungiDB:DIURU_001112"/>
<accession>A0A642UVZ2</accession>
<proteinExistence type="predicted"/>
<sequence length="449" mass="50903">MLRYVRRLSTSRLAQLTPEELKALPVGERVSLIDELNHAEHPEKQKALQALIPDFSVFFKLPKESIKSPEVLQRLIEVNPGRVVTPWELYQSHQGKFDDTPDLKAALVAKLVGSDVMENLGYLLQVIKSGGLNANTEQLIVSSLEQHQLVSVIAQLIADGHLSPQFGHELLERTKDEEFLAVFDAVFTKNPEIFKERQLSDALDAIERVACGGVSEEYLKVAQEVDLQIPIEFIGLGQRIVDYIVEKGLDVSENPESLLLRMRIITFFGITVDDMSKANERWHRYQRESYGREIVQTELVKAFCFQAFTKQSQLDLQIAETLVPADDLSVRILQFLIVAKSAFNAEDSLAVYNDYIGQVSREANPETHRSASGKLTESLVLAQLYDHDREFAHLVYDKAIEAGVISDEYEVAHIKKLFRVYGDAFDGNENWAEAKPKLAEYVKKYLRQL</sequence>
<reference evidence="1 2" key="1">
    <citation type="submission" date="2019-07" db="EMBL/GenBank/DDBJ databases">
        <title>Genome assembly of two rare yeast pathogens: Diutina rugosa and Trichomonascus ciferrii.</title>
        <authorList>
            <person name="Mixao V."/>
            <person name="Saus E."/>
            <person name="Hansen A."/>
            <person name="Lass-Flor C."/>
            <person name="Gabaldon T."/>
        </authorList>
    </citation>
    <scope>NUCLEOTIDE SEQUENCE [LARGE SCALE GENOMIC DNA]</scope>
    <source>
        <strain evidence="1 2">CBS 613</strain>
    </source>
</reference>
<dbReference type="GeneID" id="54779765"/>